<keyword evidence="2" id="KW-0812">Transmembrane</keyword>
<sequence length="238" mass="25841">MSNGGEIGRGRRPISEPGRDEIGLAAAPVAHRRTEVWRALTSPQVRVEAVFCLGSSCTLNSAPIRMSPSISAVLRCLLAAVAAVTHSSVVTTTSVTGHASKTHLRPRRSPLSMPRRRPPLTAMPPLPPPAGPAVPPPVLLEAAGSPWPYDRHCCRFCCCCCCFLASCREREKERMCVTQFLIASLEELPPLLLTLLLLLLLLLLLGLAASSSWSSQQQQQQRDGVFLLGKNAKHDKRK</sequence>
<accession>A0A5B7HSN5</accession>
<organism evidence="3 4">
    <name type="scientific">Portunus trituberculatus</name>
    <name type="common">Swimming crab</name>
    <name type="synonym">Neptunus trituberculatus</name>
    <dbReference type="NCBI Taxonomy" id="210409"/>
    <lineage>
        <taxon>Eukaryota</taxon>
        <taxon>Metazoa</taxon>
        <taxon>Ecdysozoa</taxon>
        <taxon>Arthropoda</taxon>
        <taxon>Crustacea</taxon>
        <taxon>Multicrustacea</taxon>
        <taxon>Malacostraca</taxon>
        <taxon>Eumalacostraca</taxon>
        <taxon>Eucarida</taxon>
        <taxon>Decapoda</taxon>
        <taxon>Pleocyemata</taxon>
        <taxon>Brachyura</taxon>
        <taxon>Eubrachyura</taxon>
        <taxon>Portunoidea</taxon>
        <taxon>Portunidae</taxon>
        <taxon>Portuninae</taxon>
        <taxon>Portunus</taxon>
    </lineage>
</organism>
<keyword evidence="4" id="KW-1185">Reference proteome</keyword>
<protein>
    <submittedName>
        <fullName evidence="3">Uncharacterized protein</fullName>
    </submittedName>
</protein>
<feature type="compositionally biased region" description="Basic residues" evidence="1">
    <location>
        <begin position="100"/>
        <end position="118"/>
    </location>
</feature>
<dbReference type="Proteomes" id="UP000324222">
    <property type="component" value="Unassembled WGS sequence"/>
</dbReference>
<feature type="region of interest" description="Disordered" evidence="1">
    <location>
        <begin position="1"/>
        <end position="20"/>
    </location>
</feature>
<proteinExistence type="predicted"/>
<evidence type="ECO:0000313" key="3">
    <source>
        <dbReference type="EMBL" id="MPC72765.1"/>
    </source>
</evidence>
<feature type="region of interest" description="Disordered" evidence="1">
    <location>
        <begin position="94"/>
        <end position="128"/>
    </location>
</feature>
<dbReference type="EMBL" id="VSRR010035367">
    <property type="protein sequence ID" value="MPC72765.1"/>
    <property type="molecule type" value="Genomic_DNA"/>
</dbReference>
<evidence type="ECO:0000313" key="4">
    <source>
        <dbReference type="Proteomes" id="UP000324222"/>
    </source>
</evidence>
<evidence type="ECO:0000256" key="1">
    <source>
        <dbReference type="SAM" id="MobiDB-lite"/>
    </source>
</evidence>
<keyword evidence="2" id="KW-1133">Transmembrane helix</keyword>
<name>A0A5B7HSN5_PORTR</name>
<dbReference type="AlphaFoldDB" id="A0A5B7HSN5"/>
<feature type="transmembrane region" description="Helical" evidence="2">
    <location>
        <begin position="191"/>
        <end position="213"/>
    </location>
</feature>
<keyword evidence="2" id="KW-0472">Membrane</keyword>
<evidence type="ECO:0000256" key="2">
    <source>
        <dbReference type="SAM" id="Phobius"/>
    </source>
</evidence>
<comment type="caution">
    <text evidence="3">The sequence shown here is derived from an EMBL/GenBank/DDBJ whole genome shotgun (WGS) entry which is preliminary data.</text>
</comment>
<reference evidence="3 4" key="1">
    <citation type="submission" date="2019-05" db="EMBL/GenBank/DDBJ databases">
        <title>Another draft genome of Portunus trituberculatus and its Hox gene families provides insights of decapod evolution.</title>
        <authorList>
            <person name="Jeong J.-H."/>
            <person name="Song I."/>
            <person name="Kim S."/>
            <person name="Choi T."/>
            <person name="Kim D."/>
            <person name="Ryu S."/>
            <person name="Kim W."/>
        </authorList>
    </citation>
    <scope>NUCLEOTIDE SEQUENCE [LARGE SCALE GENOMIC DNA]</scope>
    <source>
        <tissue evidence="3">Muscle</tissue>
    </source>
</reference>
<gene>
    <name evidence="3" type="ORF">E2C01_067077</name>
</gene>